<keyword evidence="1" id="KW-1133">Transmembrane helix</keyword>
<accession>A0A6A3AIM1</accession>
<sequence length="364" mass="41718">MERMEHPRGYFVQSLVAGGTDFRGPSKKIREEKGRHLTHLDSYLLADAAANFAVGLISNSQRGQSDSDKSEDPVKKILSGLMAFWAPFLLLHLGGPDTITAFSLEDNQLWPRHLFGLVVQAGAVIYVFFQSLPNDKLMIPTILMFCAGIIKYVERTVALYLASLDTFRDSMLKDQDADPNYDKLMEEYANKREAEISTRIDLTPEPDKETKASDIPPKEGELNHLEVVHYGFYYFETFKGFIVDFTFSFRERDESRDFFYRRTAEDALRVIEVELNFIYRTLYTKLEVVYSWFGSIFRFLAFGSTLVTLGIFHFKTNKDAYDGVEIGITYTLLLGAIVLDVITIFTMIFSDRTSTFIKNLDRPC</sequence>
<dbReference type="PANTHER" id="PTHR31325">
    <property type="entry name" value="OS01G0798800 PROTEIN-RELATED"/>
    <property type="match status" value="1"/>
</dbReference>
<evidence type="ECO:0000313" key="4">
    <source>
        <dbReference type="Proteomes" id="UP000436088"/>
    </source>
</evidence>
<dbReference type="AlphaFoldDB" id="A0A6A3AIM1"/>
<dbReference type="InterPro" id="IPR025315">
    <property type="entry name" value="DUF4220"/>
</dbReference>
<organism evidence="3 4">
    <name type="scientific">Hibiscus syriacus</name>
    <name type="common">Rose of Sharon</name>
    <dbReference type="NCBI Taxonomy" id="106335"/>
    <lineage>
        <taxon>Eukaryota</taxon>
        <taxon>Viridiplantae</taxon>
        <taxon>Streptophyta</taxon>
        <taxon>Embryophyta</taxon>
        <taxon>Tracheophyta</taxon>
        <taxon>Spermatophyta</taxon>
        <taxon>Magnoliopsida</taxon>
        <taxon>eudicotyledons</taxon>
        <taxon>Gunneridae</taxon>
        <taxon>Pentapetalae</taxon>
        <taxon>rosids</taxon>
        <taxon>malvids</taxon>
        <taxon>Malvales</taxon>
        <taxon>Malvaceae</taxon>
        <taxon>Malvoideae</taxon>
        <taxon>Hibiscus</taxon>
    </lineage>
</organism>
<proteinExistence type="predicted"/>
<keyword evidence="1" id="KW-0812">Transmembrane</keyword>
<keyword evidence="4" id="KW-1185">Reference proteome</keyword>
<reference evidence="3" key="1">
    <citation type="submission" date="2019-09" db="EMBL/GenBank/DDBJ databases">
        <title>Draft genome information of white flower Hibiscus syriacus.</title>
        <authorList>
            <person name="Kim Y.-M."/>
        </authorList>
    </citation>
    <scope>NUCLEOTIDE SEQUENCE [LARGE SCALE GENOMIC DNA]</scope>
    <source>
        <strain evidence="3">YM2019G1</strain>
    </source>
</reference>
<comment type="caution">
    <text evidence="3">The sequence shown here is derived from an EMBL/GenBank/DDBJ whole genome shotgun (WGS) entry which is preliminary data.</text>
</comment>
<evidence type="ECO:0000256" key="1">
    <source>
        <dbReference type="SAM" id="Phobius"/>
    </source>
</evidence>
<dbReference type="OrthoDB" id="994935at2759"/>
<evidence type="ECO:0000313" key="3">
    <source>
        <dbReference type="EMBL" id="KAE8703437.1"/>
    </source>
</evidence>
<protein>
    <submittedName>
        <fullName evidence="3">Leucine-rich repeat family protein</fullName>
    </submittedName>
</protein>
<feature type="transmembrane region" description="Helical" evidence="1">
    <location>
        <begin position="110"/>
        <end position="129"/>
    </location>
</feature>
<keyword evidence="1" id="KW-0472">Membrane</keyword>
<feature type="transmembrane region" description="Helical" evidence="1">
    <location>
        <begin position="77"/>
        <end position="95"/>
    </location>
</feature>
<dbReference type="Proteomes" id="UP000436088">
    <property type="component" value="Unassembled WGS sequence"/>
</dbReference>
<feature type="transmembrane region" description="Helical" evidence="1">
    <location>
        <begin position="289"/>
        <end position="314"/>
    </location>
</feature>
<feature type="transmembrane region" description="Helical" evidence="1">
    <location>
        <begin position="326"/>
        <end position="349"/>
    </location>
</feature>
<dbReference type="EMBL" id="VEPZ02001000">
    <property type="protein sequence ID" value="KAE8703437.1"/>
    <property type="molecule type" value="Genomic_DNA"/>
</dbReference>
<evidence type="ECO:0000259" key="2">
    <source>
        <dbReference type="Pfam" id="PF13968"/>
    </source>
</evidence>
<gene>
    <name evidence="3" type="ORF">F3Y22_tig00110469pilonHSYRG00049</name>
</gene>
<dbReference type="Pfam" id="PF13968">
    <property type="entry name" value="DUF4220"/>
    <property type="match status" value="1"/>
</dbReference>
<feature type="domain" description="DUF4220" evidence="2">
    <location>
        <begin position="43"/>
        <end position="360"/>
    </location>
</feature>
<name>A0A6A3AIM1_HIBSY</name>